<evidence type="ECO:0000256" key="2">
    <source>
        <dbReference type="SAM" id="SignalP"/>
    </source>
</evidence>
<organism evidence="3 4">
    <name type="scientific">Hephaestia caeni</name>
    <dbReference type="NCBI Taxonomy" id="645617"/>
    <lineage>
        <taxon>Bacteria</taxon>
        <taxon>Pseudomonadati</taxon>
        <taxon>Pseudomonadota</taxon>
        <taxon>Alphaproteobacteria</taxon>
        <taxon>Sphingomonadales</taxon>
        <taxon>Sphingomonadaceae</taxon>
        <taxon>Hephaestia</taxon>
    </lineage>
</organism>
<dbReference type="EMBL" id="QXDC01000004">
    <property type="protein sequence ID" value="RIA37258.1"/>
    <property type="molecule type" value="Genomic_DNA"/>
</dbReference>
<keyword evidence="2" id="KW-0732">Signal</keyword>
<accession>A0A397NLK0</accession>
<dbReference type="Proteomes" id="UP000266568">
    <property type="component" value="Unassembled WGS sequence"/>
</dbReference>
<feature type="chain" id="PRO_5017222473" evidence="2">
    <location>
        <begin position="25"/>
        <end position="101"/>
    </location>
</feature>
<proteinExistence type="predicted"/>
<dbReference type="NCBIfam" id="TIGR04360">
    <property type="entry name" value="other_trbK"/>
    <property type="match status" value="1"/>
</dbReference>
<feature type="signal peptide" evidence="2">
    <location>
        <begin position="1"/>
        <end position="24"/>
    </location>
</feature>
<reference evidence="3 4" key="1">
    <citation type="submission" date="2018-08" db="EMBL/GenBank/DDBJ databases">
        <title>Genomic Encyclopedia of Type Strains, Phase IV (KMG-IV): sequencing the most valuable type-strain genomes for metagenomic binning, comparative biology and taxonomic classification.</title>
        <authorList>
            <person name="Goeker M."/>
        </authorList>
    </citation>
    <scope>NUCLEOTIDE SEQUENCE [LARGE SCALE GENOMIC DNA]</scope>
    <source>
        <strain evidence="3 4">DSM 25527</strain>
    </source>
</reference>
<comment type="caution">
    <text evidence="3">The sequence shown here is derived from an EMBL/GenBank/DDBJ whole genome shotgun (WGS) entry which is preliminary data.</text>
</comment>
<gene>
    <name evidence="3" type="ORF">DFR49_3136</name>
</gene>
<sequence>MSRTAKIAGVAALAGLMMAVAIVAATDDRKPASATHLAVPAVEGRARLAHELDRCATLTMPDSGCEAAWAANRRRFFHQDIPAPERPSDGDVSPDVEGVAP</sequence>
<dbReference type="OrthoDB" id="9815800at2"/>
<evidence type="ECO:0000313" key="3">
    <source>
        <dbReference type="EMBL" id="RIA37258.1"/>
    </source>
</evidence>
<evidence type="ECO:0000256" key="1">
    <source>
        <dbReference type="SAM" id="MobiDB-lite"/>
    </source>
</evidence>
<protein>
    <submittedName>
        <fullName evidence="3">Conjugative transfer region protein TrbK</fullName>
    </submittedName>
</protein>
<dbReference type="RefSeq" id="WP_119036616.1">
    <property type="nucleotide sequence ID" value="NZ_QXDC01000004.1"/>
</dbReference>
<feature type="region of interest" description="Disordered" evidence="1">
    <location>
        <begin position="79"/>
        <end position="101"/>
    </location>
</feature>
<dbReference type="Pfam" id="PF20084">
    <property type="entry name" value="TrbK"/>
    <property type="match status" value="1"/>
</dbReference>
<evidence type="ECO:0000313" key="4">
    <source>
        <dbReference type="Proteomes" id="UP000266568"/>
    </source>
</evidence>
<dbReference type="InterPro" id="IPR027587">
    <property type="entry name" value="TrbK"/>
</dbReference>
<name>A0A397NLK0_9SPHN</name>
<keyword evidence="4" id="KW-1185">Reference proteome</keyword>
<dbReference type="AlphaFoldDB" id="A0A397NLK0"/>